<dbReference type="PANTHER" id="PTHR23312:SF8">
    <property type="entry name" value="ARMADILLO REPEAT-CONTAINING PROTEIN 5"/>
    <property type="match status" value="1"/>
</dbReference>
<evidence type="ECO:0000313" key="4">
    <source>
        <dbReference type="EMBL" id="PFX27410.1"/>
    </source>
</evidence>
<dbReference type="PANTHER" id="PTHR23312">
    <property type="entry name" value="ARMC5 ARMADILLO REPEAT-CONTAINING -RELATED"/>
    <property type="match status" value="1"/>
</dbReference>
<dbReference type="STRING" id="50429.A0A2B4SF26"/>
<accession>A0A2B4SF26</accession>
<dbReference type="InterPro" id="IPR011989">
    <property type="entry name" value="ARM-like"/>
</dbReference>
<comment type="caution">
    <text evidence="4">The sequence shown here is derived from an EMBL/GenBank/DDBJ whole genome shotgun (WGS) entry which is preliminary data.</text>
</comment>
<dbReference type="GO" id="GO:0009653">
    <property type="term" value="P:anatomical structure morphogenesis"/>
    <property type="evidence" value="ECO:0007669"/>
    <property type="project" value="TreeGrafter"/>
</dbReference>
<feature type="compositionally biased region" description="Low complexity" evidence="2">
    <location>
        <begin position="564"/>
        <end position="574"/>
    </location>
</feature>
<name>A0A2B4SF26_STYPI</name>
<dbReference type="InterPro" id="IPR000210">
    <property type="entry name" value="BTB/POZ_dom"/>
</dbReference>
<dbReference type="Gene3D" id="3.30.710.10">
    <property type="entry name" value="Potassium Channel Kv1.1, Chain A"/>
    <property type="match status" value="2"/>
</dbReference>
<sequence>MAATAVAKYIESLIKKLSLKSESKTKKTLIALTSMTRRKNNVDIFCEKGGLRRLIALIQLPNETIADMALSVLANCARQEESRREIRRLDGITVLAEVLKNNGKTSILNRTSRAVANLAADELSVQVMEELGVIHELVKCFTKTSDSDCQQSVLRALRMVCTNSERKKAIVDLDAIKTIMELLQSDKPSLVNCCIKTVAELTKECSKEFAQQVQDCGSVKYIVKLTSSDLLQVRNSATLSLANLAHHAHVRVCIGSEGGIEALTEQLKKDELGHVTVKAIEGLCYCCREGINRLRVRDSSALELLLKILLSGKWLSLEKKIVAAFAQFCHSEVDLEILLNGDLVPGLMNHLNRIIHQVQSKNDHDDDHDDGLTDHQSFSADFYTDYSMRTTSVKSVFSDVSAEALKDETFLKKLEETAREVTDTKVTGQLSKFKRRLKLKPSPIPTTPPPGVCTIGQSVFSFASRQTDTTTLVSVCTSSRSVSSLASSWSDFATLRSASCPRVLPSHQDFSKTQRECDLHEPTAALTCDDPTSMCIENQTQVMLGSPVGLHPASGSVQGEPVKKSPVSPLSPKVQSGLHHNRSLGQSALTLLLRIAHMTNPSIHLVNKDCIGVLLDYLCLVNNPNPKCARILNLLAANPLCFRDLIVHGAVVAIHHQLCFRNCEYQESTGPLKPCDPDLNAYSFEEQRLPTPFNSQSSEDSVFKPKDKISPNAKYQSMSSATQSHCQETGNHLLKILSNQAQTPCGKGEIEHILLTGSKEECEDCVLALPLLCRTTKLRQQMLVDRKGLRMLCDIFKSLSPTGKTFPTVVESLIVLANELQLKFPSNVTRKEGEGISKDLTSSTNEETNLEASDDLHQRKKLKKDFSNIQASSSNDEKDCLSCLYHANSLGLPDATFVMDNGDKVVAHKQLMMSASDFFAAMFSDSFLESTQSDISLQDISVDVFGFALHHMYGCKIIPNEQISSEMISSQSCCDVLKRKVMEIQMNHDELQFFLELLTLADRFTGFYCISNEIGIQLVAEVLKNNGKTSILNRTSRAVANLAADELSVQVMEELGVIHELVKCFTKTSDSDCQQSVLRALRMVCTNSERKKAIVDLDAIKTIMEVLQSDKPSLVNCCIKTVAELTKECSKEFAQQVQDCGSVKYIVKLTSSDLLQVRNSATLSLANLAHHAHVRVCIGSEGGIEALTEQLKKDELGHVTVKAIEGLCYCCREGINRLRVRDSSALELLLKILLSGKWLSLEKKIVAAFAQFCHSEVDLEILLNGDLVPGLMNHLNRIIHQVQSKNDHDDDHDDGLTDHQSFSADFYTDYSMRTTSVKSVFSDVSAEALKDETFLKKLEETAREVTDTKVTGQLSKFKRRLKLKPSPIPTTPPPGVCTIGQSVFSFASRQTDTTTLVSVCTSSRSVSSLASSWSDFATLRSASCPRVLPSHQDFSKTQRECDLHEPTAALTCDDPTSMCIENQTQVMLGSPVGLHPASGSVQGEPVKKSPVSPLSPKVQSGLHHNRSLGQSALTLLLRIAHMTNPSIHLVNKDCIGVLLDYLCLVNNPNPKCARILNLLAANPLCFRDLIVHGAVVAIHHQLCFRNCEYQESTGPLKPCDPDLNAYSFEEQRLPTPFNSQSSEDSVFKPKDKISPNAKYQSMSSATQSHCQETGNHLLKILSNQAQTPCGKGEIEHILLTGSKEECEDCVLALPLLCRTTKLRQQMLVDRKGLRMLCDIFKSLSPTGKTFPTVVESLIVLANELQLKFPSNVTRKEGEGISKDLTSSTNEETNLEASDDLHQRKKLKKDFSNIQASSSNDEKDCLSCLYHANSLGLPDATFVMDNGDKVVAHKQLMMSASDFFAAMFSDSFLESTQSDISLQDISVDVFGFALHHMYGCKIIPNEQISSEMISSQSCCDVLKRKVMEIQMNHDELQFFLELLTLADRFFLDKLRTLCEKFLVNLINASTVLQVYNYGYQCNSPQLCLLCLTYLLTINPSNLPNHMYIFKELFLSSEQGHLADQLYEILLSHLKH</sequence>
<feature type="region of interest" description="Disordered" evidence="2">
    <location>
        <begin position="554"/>
        <end position="578"/>
    </location>
</feature>
<organism evidence="4 5">
    <name type="scientific">Stylophora pistillata</name>
    <name type="common">Smooth cauliflower coral</name>
    <dbReference type="NCBI Taxonomy" id="50429"/>
    <lineage>
        <taxon>Eukaryota</taxon>
        <taxon>Metazoa</taxon>
        <taxon>Cnidaria</taxon>
        <taxon>Anthozoa</taxon>
        <taxon>Hexacorallia</taxon>
        <taxon>Scleractinia</taxon>
        <taxon>Astrocoeniina</taxon>
        <taxon>Pocilloporidae</taxon>
        <taxon>Stylophora</taxon>
    </lineage>
</organism>
<feature type="region of interest" description="Disordered" evidence="2">
    <location>
        <begin position="1478"/>
        <end position="1502"/>
    </location>
</feature>
<feature type="region of interest" description="Disordered" evidence="2">
    <location>
        <begin position="1757"/>
        <end position="1776"/>
    </location>
</feature>
<dbReference type="PROSITE" id="PS50097">
    <property type="entry name" value="BTB"/>
    <property type="match status" value="2"/>
</dbReference>
<dbReference type="InterPro" id="IPR000225">
    <property type="entry name" value="Armadillo"/>
</dbReference>
<dbReference type="SUPFAM" id="SSF48371">
    <property type="entry name" value="ARM repeat"/>
    <property type="match status" value="2"/>
</dbReference>
<proteinExistence type="predicted"/>
<feature type="region of interest" description="Disordered" evidence="2">
    <location>
        <begin position="833"/>
        <end position="852"/>
    </location>
</feature>
<evidence type="ECO:0000259" key="3">
    <source>
        <dbReference type="PROSITE" id="PS50097"/>
    </source>
</evidence>
<evidence type="ECO:0000256" key="1">
    <source>
        <dbReference type="PROSITE-ProRule" id="PRU00259"/>
    </source>
</evidence>
<dbReference type="GO" id="GO:0005829">
    <property type="term" value="C:cytosol"/>
    <property type="evidence" value="ECO:0007669"/>
    <property type="project" value="TreeGrafter"/>
</dbReference>
<reference evidence="5" key="1">
    <citation type="journal article" date="2017" name="bioRxiv">
        <title>Comparative analysis of the genomes of Stylophora pistillata and Acropora digitifera provides evidence for extensive differences between species of corals.</title>
        <authorList>
            <person name="Voolstra C.R."/>
            <person name="Li Y."/>
            <person name="Liew Y.J."/>
            <person name="Baumgarten S."/>
            <person name="Zoccola D."/>
            <person name="Flot J.-F."/>
            <person name="Tambutte S."/>
            <person name="Allemand D."/>
            <person name="Aranda M."/>
        </authorList>
    </citation>
    <scope>NUCLEOTIDE SEQUENCE [LARGE SCALE GENOMIC DNA]</scope>
</reference>
<dbReference type="InterPro" id="IPR016024">
    <property type="entry name" value="ARM-type_fold"/>
</dbReference>
<dbReference type="PROSITE" id="PS50176">
    <property type="entry name" value="ARM_REPEAT"/>
    <property type="match status" value="1"/>
</dbReference>
<dbReference type="SMART" id="SM00185">
    <property type="entry name" value="ARM"/>
    <property type="match status" value="8"/>
</dbReference>
<dbReference type="SUPFAM" id="SSF54695">
    <property type="entry name" value="POZ domain"/>
    <property type="match status" value="2"/>
</dbReference>
<dbReference type="EMBL" id="LSMT01000104">
    <property type="protein sequence ID" value="PFX27410.1"/>
    <property type="molecule type" value="Genomic_DNA"/>
</dbReference>
<dbReference type="InterPro" id="IPR055445">
    <property type="entry name" value="ARM_ARMC5"/>
</dbReference>
<dbReference type="SMART" id="SM00225">
    <property type="entry name" value="BTB"/>
    <property type="match status" value="2"/>
</dbReference>
<protein>
    <submittedName>
        <fullName evidence="4">Armadillo repeat-containing protein 5</fullName>
    </submittedName>
</protein>
<evidence type="ECO:0000313" key="5">
    <source>
        <dbReference type="Proteomes" id="UP000225706"/>
    </source>
</evidence>
<feature type="domain" description="BTB" evidence="3">
    <location>
        <begin position="1817"/>
        <end position="1885"/>
    </location>
</feature>
<dbReference type="Pfam" id="PF24768">
    <property type="entry name" value="ARM_ARMC5"/>
    <property type="match status" value="2"/>
</dbReference>
<dbReference type="Gene3D" id="1.25.10.10">
    <property type="entry name" value="Leucine-rich Repeat Variant"/>
    <property type="match status" value="2"/>
</dbReference>
<dbReference type="OrthoDB" id="6086604at2759"/>
<evidence type="ECO:0000256" key="2">
    <source>
        <dbReference type="SAM" id="MobiDB-lite"/>
    </source>
</evidence>
<gene>
    <name evidence="4" type="primary">Armc5</name>
    <name evidence="4" type="ORF">AWC38_SpisGene7896</name>
</gene>
<feature type="compositionally biased region" description="Low complexity" evidence="2">
    <location>
        <begin position="1488"/>
        <end position="1498"/>
    </location>
</feature>
<dbReference type="InterPro" id="IPR011333">
    <property type="entry name" value="SKP1/BTB/POZ_sf"/>
</dbReference>
<feature type="repeat" description="ARM" evidence="1">
    <location>
        <begin position="49"/>
        <end position="91"/>
    </location>
</feature>
<feature type="domain" description="BTB" evidence="3">
    <location>
        <begin position="893"/>
        <end position="961"/>
    </location>
</feature>
<dbReference type="Proteomes" id="UP000225706">
    <property type="component" value="Unassembled WGS sequence"/>
</dbReference>
<keyword evidence="5" id="KW-1185">Reference proteome</keyword>
<dbReference type="Pfam" id="PF00651">
    <property type="entry name" value="BTB"/>
    <property type="match status" value="2"/>
</dbReference>